<keyword evidence="2 5" id="KW-0812">Transmembrane</keyword>
<comment type="subcellular location">
    <subcellularLocation>
        <location evidence="1">Membrane</location>
        <topology evidence="1">Multi-pass membrane protein</topology>
    </subcellularLocation>
</comment>
<evidence type="ECO:0000256" key="5">
    <source>
        <dbReference type="SAM" id="Phobius"/>
    </source>
</evidence>
<feature type="transmembrane region" description="Helical" evidence="5">
    <location>
        <begin position="139"/>
        <end position="165"/>
    </location>
</feature>
<proteinExistence type="predicted"/>
<dbReference type="RefSeq" id="WP_146818010.1">
    <property type="nucleotide sequence ID" value="NZ_BJYA01000019.1"/>
</dbReference>
<evidence type="ECO:0000256" key="1">
    <source>
        <dbReference type="ARBA" id="ARBA00004141"/>
    </source>
</evidence>
<reference evidence="7 8" key="1">
    <citation type="submission" date="2019-07" db="EMBL/GenBank/DDBJ databases">
        <title>Whole genome shotgun sequence of Alkalibacillus haloalkaliphilus NBRC 103110.</title>
        <authorList>
            <person name="Hosoyama A."/>
            <person name="Uohara A."/>
            <person name="Ohji S."/>
            <person name="Ichikawa N."/>
        </authorList>
    </citation>
    <scope>NUCLEOTIDE SEQUENCE [LARGE SCALE GENOMIC DNA]</scope>
    <source>
        <strain evidence="7 8">NBRC 103110</strain>
    </source>
</reference>
<feature type="transmembrane region" description="Helical" evidence="5">
    <location>
        <begin position="63"/>
        <end position="82"/>
    </location>
</feature>
<evidence type="ECO:0000256" key="4">
    <source>
        <dbReference type="ARBA" id="ARBA00023136"/>
    </source>
</evidence>
<gene>
    <name evidence="7" type="ORF">AHA02nite_26110</name>
</gene>
<dbReference type="Proteomes" id="UP000321440">
    <property type="component" value="Unassembled WGS sequence"/>
</dbReference>
<dbReference type="Pfam" id="PF12698">
    <property type="entry name" value="ABC2_membrane_3"/>
    <property type="match status" value="1"/>
</dbReference>
<protein>
    <recommendedName>
        <fullName evidence="6">ABC-2 type transporter transmembrane domain-containing protein</fullName>
    </recommendedName>
</protein>
<keyword evidence="8" id="KW-1185">Reference proteome</keyword>
<feature type="transmembrane region" description="Helical" evidence="5">
    <location>
        <begin position="218"/>
        <end position="242"/>
    </location>
</feature>
<name>A0A511W6V7_9BACI</name>
<dbReference type="InterPro" id="IPR051784">
    <property type="entry name" value="Nod_factor_ABC_transporter"/>
</dbReference>
<dbReference type="GO" id="GO:0140359">
    <property type="term" value="F:ABC-type transporter activity"/>
    <property type="evidence" value="ECO:0007669"/>
    <property type="project" value="InterPro"/>
</dbReference>
<feature type="transmembrane region" description="Helical" evidence="5">
    <location>
        <begin position="21"/>
        <end position="43"/>
    </location>
</feature>
<dbReference type="PANTHER" id="PTHR43229:SF6">
    <property type="entry name" value="ABC-TYPE MULTIDRUG TRANSPORT SYSTEM, PERMEASE COMPONENT"/>
    <property type="match status" value="1"/>
</dbReference>
<feature type="domain" description="ABC-2 type transporter transmembrane" evidence="6">
    <location>
        <begin position="52"/>
        <end position="239"/>
    </location>
</feature>
<dbReference type="EMBL" id="BJYA01000019">
    <property type="protein sequence ID" value="GEN46835.1"/>
    <property type="molecule type" value="Genomic_DNA"/>
</dbReference>
<dbReference type="PANTHER" id="PTHR43229">
    <property type="entry name" value="NODULATION PROTEIN J"/>
    <property type="match status" value="1"/>
</dbReference>
<organism evidence="7 8">
    <name type="scientific">Alkalibacillus haloalkaliphilus</name>
    <dbReference type="NCBI Taxonomy" id="94136"/>
    <lineage>
        <taxon>Bacteria</taxon>
        <taxon>Bacillati</taxon>
        <taxon>Bacillota</taxon>
        <taxon>Bacilli</taxon>
        <taxon>Bacillales</taxon>
        <taxon>Bacillaceae</taxon>
        <taxon>Alkalibacillus</taxon>
    </lineage>
</organism>
<feature type="transmembrane region" description="Helical" evidence="5">
    <location>
        <begin position="177"/>
        <end position="198"/>
    </location>
</feature>
<dbReference type="AlphaFoldDB" id="A0A511W6V7"/>
<evidence type="ECO:0000313" key="8">
    <source>
        <dbReference type="Proteomes" id="UP000321440"/>
    </source>
</evidence>
<dbReference type="OrthoDB" id="9815972at2"/>
<sequence>MSLVHLISANTRMEFIELKRYLPNTIAMFLTFYIIFLAMFFGINVIGDPQHAETNIQYGIVNMVFWFLTMMTLSNIGFTITLEATRGTLEQLYMSPYGVWRILLARFIGYLMINSVIVVLLLAATMLTANQWLNLQPHIVIPLLFLTIIGIIGIGFMIAGMTVIFKQMSAFLQILQFILMGLAFVPLSIAPFLVLAPFVKGFDMVREVMIHGFTWSHFTAADLSILIVNSLVYLIIGVLVYLKCEKVAMTKGLIGNY</sequence>
<feature type="transmembrane region" description="Helical" evidence="5">
    <location>
        <begin position="103"/>
        <end position="127"/>
    </location>
</feature>
<evidence type="ECO:0000259" key="6">
    <source>
        <dbReference type="Pfam" id="PF12698"/>
    </source>
</evidence>
<evidence type="ECO:0000313" key="7">
    <source>
        <dbReference type="EMBL" id="GEN46835.1"/>
    </source>
</evidence>
<comment type="caution">
    <text evidence="7">The sequence shown here is derived from an EMBL/GenBank/DDBJ whole genome shotgun (WGS) entry which is preliminary data.</text>
</comment>
<dbReference type="GO" id="GO:0016020">
    <property type="term" value="C:membrane"/>
    <property type="evidence" value="ECO:0007669"/>
    <property type="project" value="UniProtKB-SubCell"/>
</dbReference>
<evidence type="ECO:0000256" key="3">
    <source>
        <dbReference type="ARBA" id="ARBA00022989"/>
    </source>
</evidence>
<accession>A0A511W6V7</accession>
<evidence type="ECO:0000256" key="2">
    <source>
        <dbReference type="ARBA" id="ARBA00022692"/>
    </source>
</evidence>
<keyword evidence="4 5" id="KW-0472">Membrane</keyword>
<dbReference type="InterPro" id="IPR013525">
    <property type="entry name" value="ABC2_TM"/>
</dbReference>
<keyword evidence="3 5" id="KW-1133">Transmembrane helix</keyword>